<organism evidence="1 2">
    <name type="scientific">Angiostrongylus cantonensis</name>
    <name type="common">Rat lungworm</name>
    <dbReference type="NCBI Taxonomy" id="6313"/>
    <lineage>
        <taxon>Eukaryota</taxon>
        <taxon>Metazoa</taxon>
        <taxon>Ecdysozoa</taxon>
        <taxon>Nematoda</taxon>
        <taxon>Chromadorea</taxon>
        <taxon>Rhabditida</taxon>
        <taxon>Rhabditina</taxon>
        <taxon>Rhabditomorpha</taxon>
        <taxon>Strongyloidea</taxon>
        <taxon>Metastrongylidae</taxon>
        <taxon>Angiostrongylus</taxon>
    </lineage>
</organism>
<evidence type="ECO:0000313" key="2">
    <source>
        <dbReference type="WBParaSite" id="ACAC_0000574801-mRNA-1"/>
    </source>
</evidence>
<dbReference type="Proteomes" id="UP000035642">
    <property type="component" value="Unassembled WGS sequence"/>
</dbReference>
<proteinExistence type="predicted"/>
<protein>
    <submittedName>
        <fullName evidence="2">Transcriptional regulator</fullName>
    </submittedName>
</protein>
<name>A0A0K0D6Q3_ANGCA</name>
<sequence>MISNHETLAAAAVRFVGWKNVESMLPPCLQVDDNKRDRDYYSDIELVEGLDEEVENLPDV</sequence>
<keyword evidence="1" id="KW-1185">Reference proteome</keyword>
<dbReference type="WBParaSite" id="ACAC_0000574801-mRNA-1">
    <property type="protein sequence ID" value="ACAC_0000574801-mRNA-1"/>
    <property type="gene ID" value="ACAC_0000574801"/>
</dbReference>
<reference evidence="1" key="1">
    <citation type="submission" date="2012-09" db="EMBL/GenBank/DDBJ databases">
        <authorList>
            <person name="Martin A.A."/>
        </authorList>
    </citation>
    <scope>NUCLEOTIDE SEQUENCE</scope>
</reference>
<dbReference type="AlphaFoldDB" id="A0A0K0D6Q3"/>
<accession>A0A0K0D6Q3</accession>
<reference evidence="2" key="2">
    <citation type="submission" date="2017-02" db="UniProtKB">
        <authorList>
            <consortium name="WormBaseParasite"/>
        </authorList>
    </citation>
    <scope>IDENTIFICATION</scope>
</reference>
<evidence type="ECO:0000313" key="1">
    <source>
        <dbReference type="Proteomes" id="UP000035642"/>
    </source>
</evidence>